<dbReference type="InterPro" id="IPR033985">
    <property type="entry name" value="SusD-like_N"/>
</dbReference>
<dbReference type="SUPFAM" id="SSF48452">
    <property type="entry name" value="TPR-like"/>
    <property type="match status" value="1"/>
</dbReference>
<evidence type="ECO:0000256" key="1">
    <source>
        <dbReference type="ARBA" id="ARBA00004442"/>
    </source>
</evidence>
<evidence type="ECO:0000256" key="5">
    <source>
        <dbReference type="ARBA" id="ARBA00023237"/>
    </source>
</evidence>
<dbReference type="OrthoDB" id="691231at2"/>
<feature type="signal peptide" evidence="6">
    <location>
        <begin position="1"/>
        <end position="20"/>
    </location>
</feature>
<name>A0A4Q5LMR1_9SPHI</name>
<evidence type="ECO:0000259" key="8">
    <source>
        <dbReference type="Pfam" id="PF14322"/>
    </source>
</evidence>
<protein>
    <submittedName>
        <fullName evidence="9">RagB/SusD family nutrient uptake outer membrane protein</fullName>
    </submittedName>
</protein>
<dbReference type="Gene3D" id="1.25.40.390">
    <property type="match status" value="1"/>
</dbReference>
<keyword evidence="3 6" id="KW-0732">Signal</keyword>
<feature type="chain" id="PRO_5020809789" evidence="6">
    <location>
        <begin position="21"/>
        <end position="598"/>
    </location>
</feature>
<evidence type="ECO:0000256" key="3">
    <source>
        <dbReference type="ARBA" id="ARBA00022729"/>
    </source>
</evidence>
<comment type="similarity">
    <text evidence="2">Belongs to the SusD family.</text>
</comment>
<reference evidence="9 10" key="1">
    <citation type="submission" date="2019-02" db="EMBL/GenBank/DDBJ databases">
        <title>Bacterial novel species Mucilaginibacter sp. 17JY9-4 isolated from soil.</title>
        <authorList>
            <person name="Jung H.-Y."/>
        </authorList>
    </citation>
    <scope>NUCLEOTIDE SEQUENCE [LARGE SCALE GENOMIC DNA]</scope>
    <source>
        <strain evidence="9 10">17JY9-4</strain>
    </source>
</reference>
<comment type="subcellular location">
    <subcellularLocation>
        <location evidence="1">Cell outer membrane</location>
    </subcellularLocation>
</comment>
<dbReference type="GO" id="GO:0009279">
    <property type="term" value="C:cell outer membrane"/>
    <property type="evidence" value="ECO:0007669"/>
    <property type="project" value="UniProtKB-SubCell"/>
</dbReference>
<keyword evidence="10" id="KW-1185">Reference proteome</keyword>
<evidence type="ECO:0000313" key="10">
    <source>
        <dbReference type="Proteomes" id="UP000293331"/>
    </source>
</evidence>
<dbReference type="Proteomes" id="UP000293331">
    <property type="component" value="Unassembled WGS sequence"/>
</dbReference>
<evidence type="ECO:0000313" key="9">
    <source>
        <dbReference type="EMBL" id="RYU90917.1"/>
    </source>
</evidence>
<feature type="domain" description="SusD-like N-terminal" evidence="8">
    <location>
        <begin position="22"/>
        <end position="224"/>
    </location>
</feature>
<dbReference type="RefSeq" id="WP_129876466.1">
    <property type="nucleotide sequence ID" value="NZ_SEWG01000003.1"/>
</dbReference>
<dbReference type="Pfam" id="PF14322">
    <property type="entry name" value="SusD-like_3"/>
    <property type="match status" value="1"/>
</dbReference>
<comment type="caution">
    <text evidence="9">The sequence shown here is derived from an EMBL/GenBank/DDBJ whole genome shotgun (WGS) entry which is preliminary data.</text>
</comment>
<proteinExistence type="inferred from homology"/>
<evidence type="ECO:0000256" key="2">
    <source>
        <dbReference type="ARBA" id="ARBA00006275"/>
    </source>
</evidence>
<feature type="domain" description="RagB/SusD" evidence="7">
    <location>
        <begin position="311"/>
        <end position="598"/>
    </location>
</feature>
<dbReference type="Pfam" id="PF07980">
    <property type="entry name" value="SusD_RagB"/>
    <property type="match status" value="1"/>
</dbReference>
<gene>
    <name evidence="9" type="ORF">EWM62_09795</name>
</gene>
<dbReference type="InterPro" id="IPR012944">
    <property type="entry name" value="SusD_RagB_dom"/>
</dbReference>
<evidence type="ECO:0000259" key="7">
    <source>
        <dbReference type="Pfam" id="PF07980"/>
    </source>
</evidence>
<evidence type="ECO:0000256" key="4">
    <source>
        <dbReference type="ARBA" id="ARBA00023136"/>
    </source>
</evidence>
<keyword evidence="4" id="KW-0472">Membrane</keyword>
<keyword evidence="5" id="KW-0998">Cell outer membrane</keyword>
<organism evidence="9 10">
    <name type="scientific">Mucilaginibacter terrigena</name>
    <dbReference type="NCBI Taxonomy" id="2492395"/>
    <lineage>
        <taxon>Bacteria</taxon>
        <taxon>Pseudomonadati</taxon>
        <taxon>Bacteroidota</taxon>
        <taxon>Sphingobacteriia</taxon>
        <taxon>Sphingobacteriales</taxon>
        <taxon>Sphingobacteriaceae</taxon>
        <taxon>Mucilaginibacter</taxon>
    </lineage>
</organism>
<dbReference type="EMBL" id="SEWG01000003">
    <property type="protein sequence ID" value="RYU90917.1"/>
    <property type="molecule type" value="Genomic_DNA"/>
</dbReference>
<dbReference type="InterPro" id="IPR011990">
    <property type="entry name" value="TPR-like_helical_dom_sf"/>
</dbReference>
<accession>A0A4Q5LMR1</accession>
<sequence>MKRKILVGVFFLALLSNACKKDFLNKTPNEDLTVEDVFSKRQYAEAWLSNVYYFLPEEINFVDPWGRNPFVSSTDEMKVPWPEKYTNLMNSGAWNASDEGVPTNIWNSNYDGIRKANIFLANVDKVPIDDNEKKKWTAEATFLRAFFYFSIIRTHGPVPLITEVIPAEADFSKFKRAPLKECIDFVVNECDKAVPFLDAAITEDRNYGKVTKSAALALKARILLYAASPLWNGDPAFSSVVDKDGVSLFPTQPDPTLWEKAWKAAKACIDQAEGAGHGLYRSPDNDPVKNYQGLFIQRWNKEILFARNWVGAMEDMDRCTFPNGMGGWSGYSPTQEMVDAYEMKNGTTPITGYNADGSPIVNPASGYVESGYSAAADPKGYFEAGTRNMYVNREPRFYASIKYNGSEWAGRRIEFYDSGRDSRRNGGRDHAICGYLMKKFSDSTVVITEGKFVTKSWTFFRLGEQYLNYAEALNEDQGPIGDVYKYVNLIRDRSGLPPLTPGLSKDQMREKIRHERRIELAFETHRFFDARRWKIAEVTDNKEIHGMDVAAGTSFTDDAFYKRTVIEKRVFVAPKHYWFPIPQGELSKNPNLVQNKGW</sequence>
<dbReference type="AlphaFoldDB" id="A0A4Q5LMR1"/>
<evidence type="ECO:0000256" key="6">
    <source>
        <dbReference type="SAM" id="SignalP"/>
    </source>
</evidence>